<feature type="transmembrane region" description="Helical" evidence="1">
    <location>
        <begin position="64"/>
        <end position="86"/>
    </location>
</feature>
<comment type="caution">
    <text evidence="2">The sequence shown here is derived from an EMBL/GenBank/DDBJ whole genome shotgun (WGS) entry which is preliminary data.</text>
</comment>
<keyword evidence="1" id="KW-0812">Transmembrane</keyword>
<organism evidence="2 4">
    <name type="scientific">Rotaria sordida</name>
    <dbReference type="NCBI Taxonomy" id="392033"/>
    <lineage>
        <taxon>Eukaryota</taxon>
        <taxon>Metazoa</taxon>
        <taxon>Spiralia</taxon>
        <taxon>Gnathifera</taxon>
        <taxon>Rotifera</taxon>
        <taxon>Eurotatoria</taxon>
        <taxon>Bdelloidea</taxon>
        <taxon>Philodinida</taxon>
        <taxon>Philodinidae</taxon>
        <taxon>Rotaria</taxon>
    </lineage>
</organism>
<feature type="transmembrane region" description="Helical" evidence="1">
    <location>
        <begin position="98"/>
        <end position="117"/>
    </location>
</feature>
<sequence length="119" mass="13204">MNGEKIPLVGSRTDDGFYTGQEISTGEIGTSGISRRILHGLTIISVLVACGCSIYGSVQAKSPLIILPFLVVIIWLFIHFLLLFFARRQQHDFHPPPWFIFVSSGHIVIQSLIVIILTL</sequence>
<dbReference type="EMBL" id="CAJNOT010001647">
    <property type="protein sequence ID" value="CAF1230359.1"/>
    <property type="molecule type" value="Genomic_DNA"/>
</dbReference>
<keyword evidence="1" id="KW-0472">Membrane</keyword>
<evidence type="ECO:0000313" key="2">
    <source>
        <dbReference type="EMBL" id="CAF1230359.1"/>
    </source>
</evidence>
<name>A0A814YIH9_9BILA</name>
<gene>
    <name evidence="3" type="ORF">JBS370_LOCUS16451</name>
    <name evidence="2" type="ORF">ZHD862_LOCUS24337</name>
</gene>
<evidence type="ECO:0000256" key="1">
    <source>
        <dbReference type="SAM" id="Phobius"/>
    </source>
</evidence>
<dbReference type="EMBL" id="CAJOBD010001655">
    <property type="protein sequence ID" value="CAF3820815.1"/>
    <property type="molecule type" value="Genomic_DNA"/>
</dbReference>
<keyword evidence="1" id="KW-1133">Transmembrane helix</keyword>
<dbReference type="Proteomes" id="UP000663864">
    <property type="component" value="Unassembled WGS sequence"/>
</dbReference>
<protein>
    <submittedName>
        <fullName evidence="2">Uncharacterized protein</fullName>
    </submittedName>
</protein>
<dbReference type="Proteomes" id="UP000663836">
    <property type="component" value="Unassembled WGS sequence"/>
</dbReference>
<accession>A0A814YIH9</accession>
<proteinExistence type="predicted"/>
<evidence type="ECO:0000313" key="4">
    <source>
        <dbReference type="Proteomes" id="UP000663864"/>
    </source>
</evidence>
<evidence type="ECO:0000313" key="3">
    <source>
        <dbReference type="EMBL" id="CAF3820815.1"/>
    </source>
</evidence>
<feature type="transmembrane region" description="Helical" evidence="1">
    <location>
        <begin position="37"/>
        <end position="58"/>
    </location>
</feature>
<reference evidence="2" key="1">
    <citation type="submission" date="2021-02" db="EMBL/GenBank/DDBJ databases">
        <authorList>
            <person name="Nowell W R."/>
        </authorList>
    </citation>
    <scope>NUCLEOTIDE SEQUENCE</scope>
</reference>
<dbReference type="AlphaFoldDB" id="A0A814YIH9"/>